<name>A0ABT7QTQ0_9BACT</name>
<evidence type="ECO:0000313" key="1">
    <source>
        <dbReference type="EMBL" id="MDM5264460.1"/>
    </source>
</evidence>
<dbReference type="Proteomes" id="UP001169066">
    <property type="component" value="Unassembled WGS sequence"/>
</dbReference>
<organism evidence="1 2">
    <name type="scientific">Sulfurovum xiamenensis</name>
    <dbReference type="NCBI Taxonomy" id="3019066"/>
    <lineage>
        <taxon>Bacteria</taxon>
        <taxon>Pseudomonadati</taxon>
        <taxon>Campylobacterota</taxon>
        <taxon>Epsilonproteobacteria</taxon>
        <taxon>Campylobacterales</taxon>
        <taxon>Sulfurovaceae</taxon>
        <taxon>Sulfurovum</taxon>
    </lineage>
</organism>
<dbReference type="SUPFAM" id="SSF53187">
    <property type="entry name" value="Zn-dependent exopeptidases"/>
    <property type="match status" value="1"/>
</dbReference>
<gene>
    <name evidence="1" type="ORF">PF327_09650</name>
</gene>
<comment type="caution">
    <text evidence="1">The sequence shown here is derived from an EMBL/GenBank/DDBJ whole genome shotgun (WGS) entry which is preliminary data.</text>
</comment>
<keyword evidence="2" id="KW-1185">Reference proteome</keyword>
<dbReference type="PANTHER" id="PTHR32481:SF0">
    <property type="entry name" value="AMINOPEPTIDASE YPDE-RELATED"/>
    <property type="match status" value="1"/>
</dbReference>
<evidence type="ECO:0000313" key="2">
    <source>
        <dbReference type="Proteomes" id="UP001169066"/>
    </source>
</evidence>
<sequence>MQETGGEPEEIGRFLDILKQLIRTPSVVGAEHSFFLYLKRELEERGISATLYEGLLVAEGSEPDNGMISAHIDRHGLICTGPNEFQYAAFIAQNRGDLTGDSVAEKTYKDIIGRFMNQRVQAYDPWSGAYLGLGEIDSAYMCERRLNLLFKVKGLEHLYAGTPVAYVDTLTYEDGYLSAQLDNVLSAAIILFLYERGYQGRAFFTAQEEVGKSWRYLLEWFRGHDLSTDSLLVLDTSPYPGRVAAEAQHIVLRNKDANATFVSPLTKQIETICDEFSIKYGYKDAFIEDLNREFLAQGKPLYSLGSTEMGRLAKASDGTIQGTTFQLPTTGYHTTAETVSLESIEKALKILETLYLKV</sequence>
<dbReference type="PANTHER" id="PTHR32481">
    <property type="entry name" value="AMINOPEPTIDASE"/>
    <property type="match status" value="1"/>
</dbReference>
<dbReference type="InterPro" id="IPR051464">
    <property type="entry name" value="Peptidase_M42_aminopept"/>
</dbReference>
<dbReference type="EMBL" id="JAQIBC010000008">
    <property type="protein sequence ID" value="MDM5264460.1"/>
    <property type="molecule type" value="Genomic_DNA"/>
</dbReference>
<dbReference type="Gene3D" id="3.40.630.10">
    <property type="entry name" value="Zn peptidases"/>
    <property type="match status" value="1"/>
</dbReference>
<proteinExistence type="predicted"/>
<accession>A0ABT7QTQ0</accession>
<reference evidence="1" key="1">
    <citation type="submission" date="2023-01" db="EMBL/GenBank/DDBJ databases">
        <title>Sulfurovum sp. XTW-4 genome assembly.</title>
        <authorList>
            <person name="Wang J."/>
        </authorList>
    </citation>
    <scope>NUCLEOTIDE SEQUENCE</scope>
    <source>
        <strain evidence="1">XTW-4</strain>
    </source>
</reference>
<protein>
    <submittedName>
        <fullName evidence="1">Peptidase M42</fullName>
    </submittedName>
</protein>